<reference evidence="2" key="1">
    <citation type="submission" date="2025-08" db="UniProtKB">
        <authorList>
            <consortium name="RefSeq"/>
        </authorList>
    </citation>
    <scope>IDENTIFICATION</scope>
    <source>
        <tissue evidence="2">Blood</tissue>
    </source>
</reference>
<gene>
    <name evidence="2" type="primary">GNG7</name>
</gene>
<organism evidence="1 2">
    <name type="scientific">Camelus bactrianus</name>
    <name type="common">Bactrian camel</name>
    <dbReference type="NCBI Taxonomy" id="9837"/>
    <lineage>
        <taxon>Eukaryota</taxon>
        <taxon>Metazoa</taxon>
        <taxon>Chordata</taxon>
        <taxon>Craniata</taxon>
        <taxon>Vertebrata</taxon>
        <taxon>Euteleostomi</taxon>
        <taxon>Mammalia</taxon>
        <taxon>Eutheria</taxon>
        <taxon>Laurasiatheria</taxon>
        <taxon>Artiodactyla</taxon>
        <taxon>Tylopoda</taxon>
        <taxon>Camelidae</taxon>
        <taxon>Camelus</taxon>
    </lineage>
</organism>
<keyword evidence="1" id="KW-1185">Reference proteome</keyword>
<evidence type="ECO:0000313" key="2">
    <source>
        <dbReference type="RefSeq" id="XP_074207286.1"/>
    </source>
</evidence>
<proteinExistence type="predicted"/>
<sequence length="140" mass="15545">MPGAPSRDNRRCPQTSPVSPGLDCSAPPPPLRNNVYRRSCPRRRRGRARFLTQRCLSSCWLWLEPSQPTFRSLPWHPVLSLLAENTSESGDGIAGWAGEHVCSLWSRARGNASLRVCPRETRLVGQRFPGCPAVGQGGRR</sequence>
<evidence type="ECO:0000313" key="1">
    <source>
        <dbReference type="Proteomes" id="UP001732780"/>
    </source>
</evidence>
<protein>
    <submittedName>
        <fullName evidence="2">Guanine nucleotide-binding protein G(I)/G(S)/G(O) subunit gamma-7 isoform X1</fullName>
    </submittedName>
</protein>
<dbReference type="RefSeq" id="XP_074207286.1">
    <property type="nucleotide sequence ID" value="XM_074351185.1"/>
</dbReference>
<dbReference type="Proteomes" id="UP001732780">
    <property type="component" value="Chromosome 22"/>
</dbReference>
<name>A0AC58PB77_CAMBA</name>
<accession>A0AC58PB77</accession>